<dbReference type="EMBL" id="JAERPS020000002">
    <property type="protein sequence ID" value="MBZ9611458.1"/>
    <property type="molecule type" value="Genomic_DNA"/>
</dbReference>
<dbReference type="InterPro" id="IPR001638">
    <property type="entry name" value="Solute-binding_3/MltF_N"/>
</dbReference>
<accession>A0ABS7X9Q1</accession>
<proteinExistence type="predicted"/>
<sequence length="255" mass="29106">MKFCTVLLLLFWPCLSQANTVFSVCYEGSGMAPFISAGSDESQPVGFLVQMLNAAAAPLGITLHYQQAPWLRCQKMVQQNELNATLAMIWSAERDLQYRFPDQQSGTQQSKRYLWQAEYPVFHAITTPFVLAQYQPRFGISAPLGYIVEDWLAQKGWLSPYKFTLDDGLKMVSDGKLDGYSAERLIGSNHLQQLGLDDKVAISDDNLLVENWHIVFNQSFYTQNTQLVEQFWSNLIAARQQLEARHFDLYIKPPH</sequence>
<organism evidence="3 4">
    <name type="scientific">Rheinheimera maricola</name>
    <dbReference type="NCBI Taxonomy" id="2793282"/>
    <lineage>
        <taxon>Bacteria</taxon>
        <taxon>Pseudomonadati</taxon>
        <taxon>Pseudomonadota</taxon>
        <taxon>Gammaproteobacteria</taxon>
        <taxon>Chromatiales</taxon>
        <taxon>Chromatiaceae</taxon>
        <taxon>Rheinheimera</taxon>
    </lineage>
</organism>
<name>A0ABS7X9Q1_9GAMM</name>
<dbReference type="Pfam" id="PF00497">
    <property type="entry name" value="SBP_bac_3"/>
    <property type="match status" value="1"/>
</dbReference>
<evidence type="ECO:0000256" key="1">
    <source>
        <dbReference type="SAM" id="SignalP"/>
    </source>
</evidence>
<keyword evidence="1" id="KW-0732">Signal</keyword>
<evidence type="ECO:0000259" key="2">
    <source>
        <dbReference type="Pfam" id="PF00497"/>
    </source>
</evidence>
<reference evidence="3 4" key="1">
    <citation type="submission" date="2020-12" db="EMBL/GenBank/DDBJ databases">
        <authorList>
            <person name="Ruan W."/>
            <person name="Khan S.A."/>
            <person name="Jeon C.O."/>
        </authorList>
    </citation>
    <scope>NUCLEOTIDE SEQUENCE [LARGE SCALE GENOMIC DNA]</scope>
    <source>
        <strain evidence="3 4">MA-13</strain>
    </source>
</reference>
<reference evidence="3 4" key="2">
    <citation type="submission" date="2021-08" db="EMBL/GenBank/DDBJ databases">
        <title>Rheinheimera aquimaris sp. nov., isolated from seawater of the East Sea in Korea.</title>
        <authorList>
            <person name="Kim K.H."/>
            <person name="Wenting R."/>
            <person name="Kim K.R."/>
            <person name="Jeon C.O."/>
        </authorList>
    </citation>
    <scope>NUCLEOTIDE SEQUENCE [LARGE SCALE GENOMIC DNA]</scope>
    <source>
        <strain evidence="3 4">MA-13</strain>
    </source>
</reference>
<feature type="signal peptide" evidence="1">
    <location>
        <begin position="1"/>
        <end position="18"/>
    </location>
</feature>
<gene>
    <name evidence="3" type="ORF">I4W93_007600</name>
</gene>
<keyword evidence="4" id="KW-1185">Reference proteome</keyword>
<feature type="chain" id="PRO_5046472804" evidence="1">
    <location>
        <begin position="19"/>
        <end position="255"/>
    </location>
</feature>
<dbReference type="RefSeq" id="WP_205309630.1">
    <property type="nucleotide sequence ID" value="NZ_JAERPS020000002.1"/>
</dbReference>
<dbReference type="Proteomes" id="UP000663814">
    <property type="component" value="Unassembled WGS sequence"/>
</dbReference>
<comment type="caution">
    <text evidence="3">The sequence shown here is derived from an EMBL/GenBank/DDBJ whole genome shotgun (WGS) entry which is preliminary data.</text>
</comment>
<dbReference type="Gene3D" id="3.40.190.10">
    <property type="entry name" value="Periplasmic binding protein-like II"/>
    <property type="match status" value="2"/>
</dbReference>
<evidence type="ECO:0000313" key="3">
    <source>
        <dbReference type="EMBL" id="MBZ9611458.1"/>
    </source>
</evidence>
<feature type="domain" description="Solute-binding protein family 3/N-terminal" evidence="2">
    <location>
        <begin position="31"/>
        <end position="180"/>
    </location>
</feature>
<dbReference type="SUPFAM" id="SSF53850">
    <property type="entry name" value="Periplasmic binding protein-like II"/>
    <property type="match status" value="1"/>
</dbReference>
<protein>
    <submittedName>
        <fullName evidence="3">Transporter substrate-binding domain-containing protein</fullName>
    </submittedName>
</protein>
<evidence type="ECO:0000313" key="4">
    <source>
        <dbReference type="Proteomes" id="UP000663814"/>
    </source>
</evidence>